<protein>
    <recommendedName>
        <fullName evidence="10">GATA-type domain-containing protein</fullName>
    </recommendedName>
</protein>
<feature type="region of interest" description="Disordered" evidence="9">
    <location>
        <begin position="98"/>
        <end position="117"/>
    </location>
</feature>
<accession>A0AAJ8M0Q4</accession>
<dbReference type="GO" id="GO:0000978">
    <property type="term" value="F:RNA polymerase II cis-regulatory region sequence-specific DNA binding"/>
    <property type="evidence" value="ECO:0007669"/>
    <property type="project" value="TreeGrafter"/>
</dbReference>
<feature type="region of interest" description="Disordered" evidence="9">
    <location>
        <begin position="300"/>
        <end position="335"/>
    </location>
</feature>
<dbReference type="Pfam" id="PF08550">
    <property type="entry name" value="GATA_AreA"/>
    <property type="match status" value="1"/>
</dbReference>
<feature type="compositionally biased region" description="Low complexity" evidence="9">
    <location>
        <begin position="603"/>
        <end position="617"/>
    </location>
</feature>
<dbReference type="GO" id="GO:0005634">
    <property type="term" value="C:nucleus"/>
    <property type="evidence" value="ECO:0007669"/>
    <property type="project" value="UniProtKB-SubCell"/>
</dbReference>
<feature type="compositionally biased region" description="Low complexity" evidence="9">
    <location>
        <begin position="1119"/>
        <end position="1135"/>
    </location>
</feature>
<evidence type="ECO:0000256" key="9">
    <source>
        <dbReference type="SAM" id="MobiDB-lite"/>
    </source>
</evidence>
<organism evidence="11 12">
    <name type="scientific">Cryptococcus depauperatus CBS 7841</name>
    <dbReference type="NCBI Taxonomy" id="1295531"/>
    <lineage>
        <taxon>Eukaryota</taxon>
        <taxon>Fungi</taxon>
        <taxon>Dikarya</taxon>
        <taxon>Basidiomycota</taxon>
        <taxon>Agaricomycotina</taxon>
        <taxon>Tremellomycetes</taxon>
        <taxon>Tremellales</taxon>
        <taxon>Cryptococcaceae</taxon>
        <taxon>Cryptococcus</taxon>
    </lineage>
</organism>
<feature type="compositionally biased region" description="Polar residues" evidence="9">
    <location>
        <begin position="1181"/>
        <end position="1194"/>
    </location>
</feature>
<reference evidence="11" key="3">
    <citation type="submission" date="2024-01" db="EMBL/GenBank/DDBJ databases">
        <authorList>
            <person name="Coelho M.A."/>
            <person name="David-Palma M."/>
            <person name="Shea T."/>
            <person name="Sun S."/>
            <person name="Cuomo C.A."/>
            <person name="Heitman J."/>
        </authorList>
    </citation>
    <scope>NUCLEOTIDE SEQUENCE</scope>
    <source>
        <strain evidence="11">CBS 7841</strain>
    </source>
</reference>
<dbReference type="EMBL" id="CP143787">
    <property type="protein sequence ID" value="WVN88225.1"/>
    <property type="molecule type" value="Genomic_DNA"/>
</dbReference>
<evidence type="ECO:0000256" key="6">
    <source>
        <dbReference type="ARBA" id="ARBA00023163"/>
    </source>
</evidence>
<gene>
    <name evidence="11" type="ORF">L203_103426</name>
</gene>
<dbReference type="GO" id="GO:0000122">
    <property type="term" value="P:negative regulation of transcription by RNA polymerase II"/>
    <property type="evidence" value="ECO:0007669"/>
    <property type="project" value="TreeGrafter"/>
</dbReference>
<dbReference type="FunFam" id="3.30.50.10:FF:000007">
    <property type="entry name" value="Nitrogen regulatory AreA, N-terminal"/>
    <property type="match status" value="1"/>
</dbReference>
<feature type="region of interest" description="Disordered" evidence="9">
    <location>
        <begin position="385"/>
        <end position="408"/>
    </location>
</feature>
<evidence type="ECO:0000256" key="4">
    <source>
        <dbReference type="ARBA" id="ARBA00022833"/>
    </source>
</evidence>
<feature type="region of interest" description="Disordered" evidence="9">
    <location>
        <begin position="446"/>
        <end position="465"/>
    </location>
</feature>
<feature type="region of interest" description="Disordered" evidence="9">
    <location>
        <begin position="1172"/>
        <end position="1232"/>
    </location>
</feature>
<dbReference type="InterPro" id="IPR000679">
    <property type="entry name" value="Znf_GATA"/>
</dbReference>
<feature type="region of interest" description="Disordered" evidence="9">
    <location>
        <begin position="534"/>
        <end position="578"/>
    </location>
</feature>
<evidence type="ECO:0000259" key="10">
    <source>
        <dbReference type="PROSITE" id="PS50114"/>
    </source>
</evidence>
<dbReference type="Pfam" id="PF00320">
    <property type="entry name" value="GATA"/>
    <property type="match status" value="1"/>
</dbReference>
<evidence type="ECO:0000313" key="11">
    <source>
        <dbReference type="EMBL" id="WVN88225.1"/>
    </source>
</evidence>
<dbReference type="GeneID" id="91087637"/>
<feature type="region of interest" description="Disordered" evidence="9">
    <location>
        <begin position="963"/>
        <end position="993"/>
    </location>
</feature>
<dbReference type="InterPro" id="IPR013088">
    <property type="entry name" value="Znf_NHR/GATA"/>
</dbReference>
<keyword evidence="12" id="KW-1185">Reference proteome</keyword>
<reference evidence="11" key="2">
    <citation type="journal article" date="2022" name="Elife">
        <title>Obligate sexual reproduction of a homothallic fungus closely related to the Cryptococcus pathogenic species complex.</title>
        <authorList>
            <person name="Passer A.R."/>
            <person name="Clancey S.A."/>
            <person name="Shea T."/>
            <person name="David-Palma M."/>
            <person name="Averette A.F."/>
            <person name="Boekhout T."/>
            <person name="Porcel B.M."/>
            <person name="Nowrousian M."/>
            <person name="Cuomo C.A."/>
            <person name="Sun S."/>
            <person name="Heitman J."/>
            <person name="Coelho M.A."/>
        </authorList>
    </citation>
    <scope>NUCLEOTIDE SEQUENCE</scope>
    <source>
        <strain evidence="11">CBS 7841</strain>
    </source>
</reference>
<evidence type="ECO:0000256" key="5">
    <source>
        <dbReference type="ARBA" id="ARBA00023015"/>
    </source>
</evidence>
<feature type="region of interest" description="Disordered" evidence="9">
    <location>
        <begin position="688"/>
        <end position="708"/>
    </location>
</feature>
<feature type="region of interest" description="Disordered" evidence="9">
    <location>
        <begin position="169"/>
        <end position="245"/>
    </location>
</feature>
<feature type="region of interest" description="Disordered" evidence="9">
    <location>
        <begin position="1283"/>
        <end position="1358"/>
    </location>
</feature>
<dbReference type="Proteomes" id="UP000094043">
    <property type="component" value="Chromosome 4"/>
</dbReference>
<feature type="compositionally biased region" description="Polar residues" evidence="9">
    <location>
        <begin position="623"/>
        <end position="634"/>
    </location>
</feature>
<feature type="compositionally biased region" description="Polar residues" evidence="9">
    <location>
        <begin position="1295"/>
        <end position="1307"/>
    </location>
</feature>
<dbReference type="Gene3D" id="3.30.50.10">
    <property type="entry name" value="Erythroid Transcription Factor GATA-1, subunit A"/>
    <property type="match status" value="1"/>
</dbReference>
<feature type="domain" description="GATA-type" evidence="10">
    <location>
        <begin position="1239"/>
        <end position="1286"/>
    </location>
</feature>
<dbReference type="GO" id="GO:0045944">
    <property type="term" value="P:positive regulation of transcription by RNA polymerase II"/>
    <property type="evidence" value="ECO:0007669"/>
    <property type="project" value="TreeGrafter"/>
</dbReference>
<keyword evidence="3 8" id="KW-0863">Zinc-finger</keyword>
<keyword evidence="2" id="KW-0479">Metal-binding</keyword>
<keyword evidence="6" id="KW-0804">Transcription</keyword>
<evidence type="ECO:0000256" key="3">
    <source>
        <dbReference type="ARBA" id="ARBA00022771"/>
    </source>
</evidence>
<keyword evidence="7" id="KW-0539">Nucleus</keyword>
<feature type="region of interest" description="Disordered" evidence="9">
    <location>
        <begin position="1"/>
        <end position="88"/>
    </location>
</feature>
<dbReference type="PRINTS" id="PR00619">
    <property type="entry name" value="GATAZNFINGER"/>
</dbReference>
<evidence type="ECO:0000256" key="1">
    <source>
        <dbReference type="ARBA" id="ARBA00004123"/>
    </source>
</evidence>
<dbReference type="PANTHER" id="PTHR10071">
    <property type="entry name" value="TRANSCRIPTION FACTOR GATA FAMILY MEMBER"/>
    <property type="match status" value="1"/>
</dbReference>
<dbReference type="PROSITE" id="PS00344">
    <property type="entry name" value="GATA_ZN_FINGER_1"/>
    <property type="match status" value="1"/>
</dbReference>
<evidence type="ECO:0000256" key="2">
    <source>
        <dbReference type="ARBA" id="ARBA00022723"/>
    </source>
</evidence>
<dbReference type="GO" id="GO:0008270">
    <property type="term" value="F:zinc ion binding"/>
    <property type="evidence" value="ECO:0007669"/>
    <property type="project" value="UniProtKB-KW"/>
</dbReference>
<keyword evidence="4" id="KW-0862">Zinc</keyword>
<feature type="compositionally biased region" description="Basic and acidic residues" evidence="9">
    <location>
        <begin position="972"/>
        <end position="982"/>
    </location>
</feature>
<dbReference type="CDD" id="cd00202">
    <property type="entry name" value="ZnF_GATA"/>
    <property type="match status" value="1"/>
</dbReference>
<feature type="compositionally biased region" description="Basic and acidic residues" evidence="9">
    <location>
        <begin position="688"/>
        <end position="706"/>
    </location>
</feature>
<feature type="region of interest" description="Disordered" evidence="9">
    <location>
        <begin position="1107"/>
        <end position="1150"/>
    </location>
</feature>
<feature type="region of interest" description="Disordered" evidence="9">
    <location>
        <begin position="601"/>
        <end position="641"/>
    </location>
</feature>
<feature type="compositionally biased region" description="Polar residues" evidence="9">
    <location>
        <begin position="200"/>
        <end position="234"/>
    </location>
</feature>
<keyword evidence="5" id="KW-0805">Transcription regulation</keyword>
<dbReference type="InterPro" id="IPR013860">
    <property type="entry name" value="AreA_GATA"/>
</dbReference>
<dbReference type="PANTHER" id="PTHR10071:SF281">
    <property type="entry name" value="BOX A-BINDING FACTOR-RELATED"/>
    <property type="match status" value="1"/>
</dbReference>
<sequence length="1358" mass="145151">MKVGGWPVAKSAGVSSSQLKTDIISTPSHPATSQSPRPVTSSKPFPISTTSTSTGGTGSKLRPLLPKPSASWEPSLRPVSSATKAQQIAAARMDKLPWRTTSGGKKGPFTVDAGGGHEGKPNGLIPERPPPAVCHSSNSPTPALSPFVISRENYAFPSQPFALFSQASRNVGQNSSTHGNDHPSRVTASTPLTPIDITGISANGPQGGLSQSAQSHYSASRSKRNASLVSTTSIEPPHSPWRGSFMQQAADYGGDLNEYDWPSLSSPTNWPTSTDQNFDVKEALDPSVFASLADLVEQSQTNGSSNNSMGMLKASNTSTSLARSSETTQPMSNIVTGPSLLSRRLQQNAHTNGAADASLSILADPSLLTGIPGPRQQFGNVHFAQQGKTEKNLTPKPPLTPWPLPERVNTFNETPVTTPGGNDRGINSPVEPLGNSFRHSWIAPRRREASQHPAPPDFASSSKNLPLSQQSTRIGMKAPVNASVPMPRGVNIQNLPPLPNGLSLEHLSQYGEAGLEMALRMGMEIGLGIGMGTDQQRRQNVGDSQQQQTSPSQLWPTSANTPIPSSASHNDYSPENSSYVGGCKGSLVNSILQDDFLSTSQLPTSPIMTPPITSTSSFPATRRPSQSDLTSSIEPETDFPEQMAKMDPLATQVWKTYAKAKDTLPNGTRMENLTWRMMHLTLKKREEEQALREKEEKDRQEYEAQEKVAAAETIEPAPIEERRGRSKGKSRIVGFVGATSANSQSPSGMDIDWRAASRSRSRIPMDVDWRASSRSRSRSAVPLRTNPFSEAHAHNLLASGGTPVAKVGQYLNGQGSWGLPGFTDLESLPITQSQHHHATFLQPSMLQHIDQHTNQLSQSPGHKYNKFDSIAQAVGRIPEPDLLAASAPQNHSALQHLHSAALIGEVGLLRDRSPHLPGINGPGLYGQTEENFHPQYGFLPRRVRKTSFDHTVRNYEEELLASPVLTPNPRKRQAEASPRDGVNKPLPEDDSGFPTSNFTFSFPQSYGNSFDLLTTSATKFSVGQANEYNGDGDGEAVNLSKWTSQPASVDTSTFGSPSAFASVEPGMSLPTMLPNTGDNPFNFQELMHLYLNANSAASPFTHINPSQVLGGVPGHTTTDDFSSSTASPPSTAPTPGMTNGNVIRPLPKVLNRKTVENRSIYLSGRSNSSPNLAGIKASLLSGPSGNDRPSSINDSEPIYVSSKGDKGNRKAKSGPGTPTNDNGGGPGSFMSNGDNPTMCTNCQTTNTPLWRRDPEGQPLCNACGLFYKLHGVVRPLSLKTDVIKKRNRAGPGPKESNTSRKGSNFPSTKGVPIRSKFNTPAASNAGGGGKKARRKSDAPSTNGGISPSLNPSPLASFT</sequence>
<name>A0AAJ8M0Q4_9TREE</name>
<feature type="compositionally biased region" description="Polar residues" evidence="9">
    <location>
        <begin position="538"/>
        <end position="578"/>
    </location>
</feature>
<evidence type="ECO:0000313" key="12">
    <source>
        <dbReference type="Proteomes" id="UP000094043"/>
    </source>
</evidence>
<dbReference type="SMART" id="SM00401">
    <property type="entry name" value="ZnF_GATA"/>
    <property type="match status" value="1"/>
</dbReference>
<dbReference type="RefSeq" id="XP_066068925.1">
    <property type="nucleotide sequence ID" value="XM_066212828.1"/>
</dbReference>
<dbReference type="KEGG" id="cdep:91087637"/>
<dbReference type="SUPFAM" id="SSF57716">
    <property type="entry name" value="Glucocorticoid receptor-like (DNA-binding domain)"/>
    <property type="match status" value="1"/>
</dbReference>
<dbReference type="PROSITE" id="PS50114">
    <property type="entry name" value="GATA_ZN_FINGER_2"/>
    <property type="match status" value="1"/>
</dbReference>
<evidence type="ECO:0000256" key="7">
    <source>
        <dbReference type="ARBA" id="ARBA00023242"/>
    </source>
</evidence>
<feature type="compositionally biased region" description="Pro residues" evidence="9">
    <location>
        <begin position="395"/>
        <end position="404"/>
    </location>
</feature>
<reference evidence="11" key="1">
    <citation type="submission" date="2016-06" db="EMBL/GenBank/DDBJ databases">
        <authorList>
            <person name="Cuomo C."/>
            <person name="Litvintseva A."/>
            <person name="Heitman J."/>
            <person name="Chen Y."/>
            <person name="Sun S."/>
            <person name="Springer D."/>
            <person name="Dromer F."/>
            <person name="Young S."/>
            <person name="Zeng Q."/>
            <person name="Chapman S."/>
            <person name="Gujja S."/>
            <person name="Saif S."/>
            <person name="Birren B."/>
        </authorList>
    </citation>
    <scope>NUCLEOTIDE SEQUENCE</scope>
    <source>
        <strain evidence="11">CBS 7841</strain>
    </source>
</reference>
<feature type="compositionally biased region" description="Polar residues" evidence="9">
    <location>
        <begin position="1338"/>
        <end position="1358"/>
    </location>
</feature>
<dbReference type="GO" id="GO:0000981">
    <property type="term" value="F:DNA-binding transcription factor activity, RNA polymerase II-specific"/>
    <property type="evidence" value="ECO:0007669"/>
    <property type="project" value="TreeGrafter"/>
</dbReference>
<proteinExistence type="predicted"/>
<evidence type="ECO:0000256" key="8">
    <source>
        <dbReference type="PROSITE-ProRule" id="PRU00094"/>
    </source>
</evidence>
<comment type="subcellular location">
    <subcellularLocation>
        <location evidence="1">Nucleus</location>
    </subcellularLocation>
</comment>
<feature type="compositionally biased region" description="Polar residues" evidence="9">
    <location>
        <begin position="169"/>
        <end position="178"/>
    </location>
</feature>
<dbReference type="InterPro" id="IPR039355">
    <property type="entry name" value="Transcription_factor_GATA"/>
</dbReference>
<feature type="compositionally biased region" description="Polar residues" evidence="9">
    <location>
        <begin position="13"/>
        <end position="43"/>
    </location>
</feature>